<feature type="binding site" evidence="5">
    <location>
        <position position="280"/>
    </location>
    <ligand>
        <name>(2E)-4-hydroxy-3-methylbut-2-enyl diphosphate</name>
        <dbReference type="ChEBI" id="CHEBI:128753"/>
    </ligand>
</feature>
<dbReference type="AlphaFoldDB" id="A0A7M3MEC6"/>
<evidence type="ECO:0000256" key="4">
    <source>
        <dbReference type="ARBA" id="ARBA00023014"/>
    </source>
</evidence>
<dbReference type="NCBIfam" id="TIGR00216">
    <property type="entry name" value="ispH_lytB"/>
    <property type="match status" value="1"/>
</dbReference>
<feature type="binding site" evidence="5">
    <location>
        <position position="53"/>
    </location>
    <ligand>
        <name>dimethylallyl diphosphate</name>
        <dbReference type="ChEBI" id="CHEBI:57623"/>
    </ligand>
</feature>
<dbReference type="GO" id="GO:0051745">
    <property type="term" value="F:4-hydroxy-3-methylbut-2-enyl diphosphate reductase activity"/>
    <property type="evidence" value="ECO:0007669"/>
    <property type="project" value="UniProtKB-UniRule"/>
</dbReference>
<comment type="cofactor">
    <cofactor evidence="5">
        <name>[4Fe-4S] cluster</name>
        <dbReference type="ChEBI" id="CHEBI:49883"/>
    </cofactor>
    <text evidence="5">Binds 1 [4Fe-4S] cluster per subunit.</text>
</comment>
<dbReference type="HAMAP" id="MF_00191">
    <property type="entry name" value="IspH"/>
    <property type="match status" value="1"/>
</dbReference>
<dbReference type="UniPathway" id="UPA00059">
    <property type="reaction ID" value="UER00105"/>
</dbReference>
<comment type="caution">
    <text evidence="5">Lacks conserved residue(s) required for the propagation of feature annotation.</text>
</comment>
<keyword evidence="7" id="KW-1185">Reference proteome</keyword>
<dbReference type="GO" id="GO:0046872">
    <property type="term" value="F:metal ion binding"/>
    <property type="evidence" value="ECO:0007669"/>
    <property type="project" value="UniProtKB-KW"/>
</dbReference>
<feature type="binding site" evidence="5">
    <location>
        <position position="236"/>
    </location>
    <ligand>
        <name>isopentenyl diphosphate</name>
        <dbReference type="ChEBI" id="CHEBI:128769"/>
    </ligand>
</feature>
<feature type="binding site" evidence="5">
    <location>
        <position position="208"/>
    </location>
    <ligand>
        <name>[4Fe-4S] cluster</name>
        <dbReference type="ChEBI" id="CHEBI:49883"/>
    </ligand>
</feature>
<evidence type="ECO:0000313" key="7">
    <source>
        <dbReference type="Proteomes" id="UP000448292"/>
    </source>
</evidence>
<dbReference type="Gene3D" id="3.40.1010.20">
    <property type="entry name" value="4-hydroxy-3-methylbut-2-enyl diphosphate reductase, catalytic domain"/>
    <property type="match status" value="2"/>
</dbReference>
<feature type="binding site" evidence="5">
    <location>
        <position position="238"/>
    </location>
    <ligand>
        <name>(2E)-4-hydroxy-3-methylbut-2-enyl diphosphate</name>
        <dbReference type="ChEBI" id="CHEBI:128753"/>
    </ligand>
</feature>
<feature type="binding site" evidence="5">
    <location>
        <position position="86"/>
    </location>
    <ligand>
        <name>dimethylallyl diphosphate</name>
        <dbReference type="ChEBI" id="CHEBI:57623"/>
    </ligand>
</feature>
<dbReference type="EMBL" id="QMIE01000008">
    <property type="protein sequence ID" value="TVM17178.1"/>
    <property type="molecule type" value="Genomic_DNA"/>
</dbReference>
<keyword evidence="1 5" id="KW-0004">4Fe-4S</keyword>
<feature type="binding site" evidence="5">
    <location>
        <position position="86"/>
    </location>
    <ligand>
        <name>(2E)-4-hydroxy-3-methylbut-2-enyl diphosphate</name>
        <dbReference type="ChEBI" id="CHEBI:128753"/>
    </ligand>
</feature>
<feature type="binding site" evidence="5">
    <location>
        <position position="53"/>
    </location>
    <ligand>
        <name>isopentenyl diphosphate</name>
        <dbReference type="ChEBI" id="CHEBI:128769"/>
    </ligand>
</feature>
<keyword evidence="5" id="KW-0414">Isoprene biosynthesis</keyword>
<feature type="binding site" evidence="5">
    <location>
        <position position="24"/>
    </location>
    <ligand>
        <name>[4Fe-4S] cluster</name>
        <dbReference type="ChEBI" id="CHEBI:49883"/>
    </ligand>
</feature>
<dbReference type="GO" id="GO:0051539">
    <property type="term" value="F:4 iron, 4 sulfur cluster binding"/>
    <property type="evidence" value="ECO:0007669"/>
    <property type="project" value="UniProtKB-UniRule"/>
</dbReference>
<dbReference type="GO" id="GO:0050992">
    <property type="term" value="P:dimethylallyl diphosphate biosynthetic process"/>
    <property type="evidence" value="ECO:0007669"/>
    <property type="project" value="UniProtKB-UniRule"/>
</dbReference>
<dbReference type="Pfam" id="PF02401">
    <property type="entry name" value="LYTB"/>
    <property type="match status" value="1"/>
</dbReference>
<feature type="binding site" evidence="5">
    <location>
        <position position="236"/>
    </location>
    <ligand>
        <name>(2E)-4-hydroxy-3-methylbut-2-enyl diphosphate</name>
        <dbReference type="ChEBI" id="CHEBI:128753"/>
    </ligand>
</feature>
<dbReference type="Gene3D" id="3.40.50.11270">
    <property type="match status" value="1"/>
</dbReference>
<evidence type="ECO:0000256" key="1">
    <source>
        <dbReference type="ARBA" id="ARBA00022485"/>
    </source>
</evidence>
<dbReference type="UniPathway" id="UPA00056">
    <property type="reaction ID" value="UER00097"/>
</dbReference>
<dbReference type="PANTHER" id="PTHR30426">
    <property type="entry name" value="4-HYDROXY-3-METHYLBUT-2-ENYL DIPHOSPHATE REDUCTASE"/>
    <property type="match status" value="1"/>
</dbReference>
<comment type="catalytic activity">
    <reaction evidence="5">
        <text>isopentenyl diphosphate + 2 oxidized [2Fe-2S]-[ferredoxin] + H2O = (2E)-4-hydroxy-3-methylbut-2-enyl diphosphate + 2 reduced [2Fe-2S]-[ferredoxin] + 2 H(+)</text>
        <dbReference type="Rhea" id="RHEA:24488"/>
        <dbReference type="Rhea" id="RHEA-COMP:10000"/>
        <dbReference type="Rhea" id="RHEA-COMP:10001"/>
        <dbReference type="ChEBI" id="CHEBI:15377"/>
        <dbReference type="ChEBI" id="CHEBI:15378"/>
        <dbReference type="ChEBI" id="CHEBI:33737"/>
        <dbReference type="ChEBI" id="CHEBI:33738"/>
        <dbReference type="ChEBI" id="CHEBI:128753"/>
        <dbReference type="ChEBI" id="CHEBI:128769"/>
        <dbReference type="EC" id="1.17.7.4"/>
    </reaction>
</comment>
<feature type="binding site" evidence="5">
    <location>
        <position position="238"/>
    </location>
    <ligand>
        <name>isopentenyl diphosphate</name>
        <dbReference type="ChEBI" id="CHEBI:128769"/>
    </ligand>
</feature>
<keyword evidence="3 5" id="KW-0408">Iron</keyword>
<sequence length="296" mass="31973">MTASVTVTEENQSRIVRARTAGFCMGVGLALRKLDAVTREGHAPLFTLGPIIHNPQVLEKYESMGVTQQDNPDAIPASATVVIRAHGVPRLIEAGLAERQIAIIDATCPKVKKAQLLIADQAAAGRRLLLFGEEDHPEVKGLVSYASAGAHVFDSIEALESLLDNELDAGADYFLAAQTTQDRVEFEAIVALLRSRLDPDLPVFETICDATRQRQDEALSIAREVDAMVVVGGYTSGNTRRLVDVAKGRGIPCQHVETADELDMDALADKRRIGLTAGASTPKEIIDAVEERLRTL</sequence>
<feature type="binding site" evidence="5">
    <location>
        <position position="280"/>
    </location>
    <ligand>
        <name>dimethylallyl diphosphate</name>
        <dbReference type="ChEBI" id="CHEBI:57623"/>
    </ligand>
</feature>
<keyword evidence="2 5" id="KW-0479">Metal-binding</keyword>
<dbReference type="OrthoDB" id="9804068at2"/>
<feature type="binding site" evidence="5">
    <location>
        <position position="86"/>
    </location>
    <ligand>
        <name>isopentenyl diphosphate</name>
        <dbReference type="ChEBI" id="CHEBI:128769"/>
    </ligand>
</feature>
<dbReference type="GO" id="GO:0016114">
    <property type="term" value="P:terpenoid biosynthetic process"/>
    <property type="evidence" value="ECO:0007669"/>
    <property type="project" value="UniProtKB-UniRule"/>
</dbReference>
<feature type="binding site" evidence="5">
    <location>
        <position position="238"/>
    </location>
    <ligand>
        <name>dimethylallyl diphosphate</name>
        <dbReference type="ChEBI" id="CHEBI:57623"/>
    </ligand>
</feature>
<dbReference type="Proteomes" id="UP000448292">
    <property type="component" value="Unassembled WGS sequence"/>
</dbReference>
<dbReference type="GO" id="GO:0019288">
    <property type="term" value="P:isopentenyl diphosphate biosynthetic process, methylerythritol 4-phosphate pathway"/>
    <property type="evidence" value="ECO:0007669"/>
    <property type="project" value="UniProtKB-UniRule"/>
</dbReference>
<feature type="binding site" evidence="5">
    <location>
        <position position="280"/>
    </location>
    <ligand>
        <name>isopentenyl diphosphate</name>
        <dbReference type="ChEBI" id="CHEBI:128769"/>
    </ligand>
</feature>
<comment type="similarity">
    <text evidence="5">Belongs to the IspH family.</text>
</comment>
<feature type="binding site" evidence="5">
    <location>
        <position position="108"/>
    </location>
    <ligand>
        <name>[4Fe-4S] cluster</name>
        <dbReference type="ChEBI" id="CHEBI:49883"/>
    </ligand>
</feature>
<feature type="binding site" evidence="5">
    <location>
        <position position="136"/>
    </location>
    <ligand>
        <name>isopentenyl diphosphate</name>
        <dbReference type="ChEBI" id="CHEBI:128769"/>
    </ligand>
</feature>
<comment type="function">
    <text evidence="5">Catalyzes the conversion of 1-hydroxy-2-methyl-2-(E)-butenyl 4-diphosphate (HMBPP) into a mixture of isopentenyl diphosphate (IPP) and dimethylallyl diphosphate (DMAPP). Acts in the terminal step of the DOXP/MEP pathway for isoprenoid precursor biosynthesis.</text>
</comment>
<protein>
    <recommendedName>
        <fullName evidence="5">4-hydroxy-3-methylbut-2-enyl diphosphate reductase</fullName>
        <shortName evidence="5">HMBPP reductase</shortName>
        <ecNumber evidence="5">1.17.7.4</ecNumber>
    </recommendedName>
</protein>
<feature type="binding site" evidence="5">
    <location>
        <position position="136"/>
    </location>
    <ligand>
        <name>(2E)-4-hydroxy-3-methylbut-2-enyl diphosphate</name>
        <dbReference type="ChEBI" id="CHEBI:128753"/>
    </ligand>
</feature>
<comment type="caution">
    <text evidence="6">The sequence shown here is derived from an EMBL/GenBank/DDBJ whole genome shotgun (WGS) entry which is preliminary data.</text>
</comment>
<dbReference type="EC" id="1.17.7.4" evidence="5"/>
<reference evidence="6 7" key="1">
    <citation type="submission" date="2018-06" db="EMBL/GenBank/DDBJ databases">
        <title>Complete genome of Desulfovibrio indonesiensis P37SLT.</title>
        <authorList>
            <person name="Crispim J.S."/>
            <person name="Vidigal P.M.P."/>
            <person name="Silva L.C.F."/>
            <person name="Laguardia C.N."/>
            <person name="Araujo L.C."/>
            <person name="Dias R.S."/>
            <person name="Sousa M.P."/>
            <person name="Paula S.O."/>
            <person name="Silva C."/>
        </authorList>
    </citation>
    <scope>NUCLEOTIDE SEQUENCE [LARGE SCALE GENOMIC DNA]</scope>
    <source>
        <strain evidence="6 7">P37SLT</strain>
    </source>
</reference>
<keyword evidence="4 5" id="KW-0411">Iron-sulfur</keyword>
<feature type="binding site" evidence="5">
    <location>
        <position position="236"/>
    </location>
    <ligand>
        <name>dimethylallyl diphosphate</name>
        <dbReference type="ChEBI" id="CHEBI:57623"/>
    </ligand>
</feature>
<dbReference type="InterPro" id="IPR003451">
    <property type="entry name" value="LytB/IspH"/>
</dbReference>
<comment type="catalytic activity">
    <reaction evidence="5">
        <text>dimethylallyl diphosphate + 2 oxidized [2Fe-2S]-[ferredoxin] + H2O = (2E)-4-hydroxy-3-methylbut-2-enyl diphosphate + 2 reduced [2Fe-2S]-[ferredoxin] + 2 H(+)</text>
        <dbReference type="Rhea" id="RHEA:24825"/>
        <dbReference type="Rhea" id="RHEA-COMP:10000"/>
        <dbReference type="Rhea" id="RHEA-COMP:10001"/>
        <dbReference type="ChEBI" id="CHEBI:15377"/>
        <dbReference type="ChEBI" id="CHEBI:15378"/>
        <dbReference type="ChEBI" id="CHEBI:33737"/>
        <dbReference type="ChEBI" id="CHEBI:33738"/>
        <dbReference type="ChEBI" id="CHEBI:57623"/>
        <dbReference type="ChEBI" id="CHEBI:128753"/>
        <dbReference type="EC" id="1.17.7.4"/>
    </reaction>
</comment>
<feature type="binding site" evidence="5">
    <location>
        <position position="53"/>
    </location>
    <ligand>
        <name>(2E)-4-hydroxy-3-methylbut-2-enyl diphosphate</name>
        <dbReference type="ChEBI" id="CHEBI:128753"/>
    </ligand>
</feature>
<name>A0A7M3MEC6_9BACT</name>
<feature type="binding site" evidence="5">
    <location>
        <position position="179"/>
    </location>
    <ligand>
        <name>(2E)-4-hydroxy-3-methylbut-2-enyl diphosphate</name>
        <dbReference type="ChEBI" id="CHEBI:128753"/>
    </ligand>
</feature>
<feature type="active site" description="Proton donor" evidence="5">
    <location>
        <position position="138"/>
    </location>
</feature>
<accession>A0A7M3MEC6</accession>
<evidence type="ECO:0000256" key="2">
    <source>
        <dbReference type="ARBA" id="ARBA00022723"/>
    </source>
</evidence>
<feature type="binding site" evidence="5">
    <location>
        <position position="136"/>
    </location>
    <ligand>
        <name>dimethylallyl diphosphate</name>
        <dbReference type="ChEBI" id="CHEBI:57623"/>
    </ligand>
</feature>
<dbReference type="PANTHER" id="PTHR30426:SF0">
    <property type="entry name" value="4-HYDROXY-3-METHYLBUT-2-ENYL DIPHOSPHATE REDUCTASE"/>
    <property type="match status" value="1"/>
</dbReference>
<organism evidence="6 7">
    <name type="scientific">Oceanidesulfovibrio indonesiensis</name>
    <dbReference type="NCBI Taxonomy" id="54767"/>
    <lineage>
        <taxon>Bacteria</taxon>
        <taxon>Pseudomonadati</taxon>
        <taxon>Thermodesulfobacteriota</taxon>
        <taxon>Desulfovibrionia</taxon>
        <taxon>Desulfovibrionales</taxon>
        <taxon>Desulfovibrionaceae</taxon>
        <taxon>Oceanidesulfovibrio</taxon>
    </lineage>
</organism>
<dbReference type="CDD" id="cd13944">
    <property type="entry name" value="lytB_ispH"/>
    <property type="match status" value="1"/>
</dbReference>
<comment type="pathway">
    <text evidence="5">Isoprenoid biosynthesis; isopentenyl diphosphate biosynthesis via DXP pathway; isopentenyl diphosphate from 1-deoxy-D-xylulose 5-phosphate: step 6/6.</text>
</comment>
<comment type="pathway">
    <text evidence="5">Isoprenoid biosynthesis; dimethylallyl diphosphate biosynthesis; dimethylallyl diphosphate from (2E)-4-hydroxy-3-methylbutenyl diphosphate: step 1/1.</text>
</comment>
<evidence type="ECO:0000313" key="6">
    <source>
        <dbReference type="EMBL" id="TVM17178.1"/>
    </source>
</evidence>
<evidence type="ECO:0000256" key="5">
    <source>
        <dbReference type="HAMAP-Rule" id="MF_00191"/>
    </source>
</evidence>
<gene>
    <name evidence="5 6" type="primary">ispH</name>
    <name evidence="6" type="ORF">DPQ33_10330</name>
</gene>
<keyword evidence="5 6" id="KW-0560">Oxidoreductase</keyword>
<dbReference type="RefSeq" id="WP_144303136.1">
    <property type="nucleotide sequence ID" value="NZ_QMIE01000008.1"/>
</dbReference>
<evidence type="ECO:0000256" key="3">
    <source>
        <dbReference type="ARBA" id="ARBA00023004"/>
    </source>
</evidence>
<proteinExistence type="inferred from homology"/>